<feature type="compositionally biased region" description="Basic and acidic residues" evidence="1">
    <location>
        <begin position="1"/>
        <end position="33"/>
    </location>
</feature>
<keyword evidence="3" id="KW-1185">Reference proteome</keyword>
<feature type="non-terminal residue" evidence="2">
    <location>
        <position position="1"/>
    </location>
</feature>
<dbReference type="Proteomes" id="UP000823775">
    <property type="component" value="Unassembled WGS sequence"/>
</dbReference>
<feature type="compositionally biased region" description="Basic and acidic residues" evidence="1">
    <location>
        <begin position="84"/>
        <end position="119"/>
    </location>
</feature>
<sequence>EIREDEKVKVTKQREEGVGVRKEKEEVGKEVFRVQRNKKRQGNQIWSQKPIQKEKHIDKNNQFDILNNQEEVRKEGTETQTPEQRYDGEVNEEPSKKGSVNKKKEKDGIETLGEKDKTNHNAIVVWNPNIEGEMKNQSNDID</sequence>
<gene>
    <name evidence="2" type="ORF">HAX54_020085</name>
</gene>
<feature type="region of interest" description="Disordered" evidence="1">
    <location>
        <begin position="1"/>
        <end position="142"/>
    </location>
</feature>
<name>A0ABS8S283_DATST</name>
<reference evidence="2 3" key="1">
    <citation type="journal article" date="2021" name="BMC Genomics">
        <title>Datura genome reveals duplications of psychoactive alkaloid biosynthetic genes and high mutation rate following tissue culture.</title>
        <authorList>
            <person name="Rajewski A."/>
            <person name="Carter-House D."/>
            <person name="Stajich J."/>
            <person name="Litt A."/>
        </authorList>
    </citation>
    <scope>NUCLEOTIDE SEQUENCE [LARGE SCALE GENOMIC DNA]</scope>
    <source>
        <strain evidence="2">AR-01</strain>
    </source>
</reference>
<proteinExistence type="predicted"/>
<evidence type="ECO:0000313" key="2">
    <source>
        <dbReference type="EMBL" id="MCD7453211.1"/>
    </source>
</evidence>
<feature type="non-terminal residue" evidence="2">
    <location>
        <position position="142"/>
    </location>
</feature>
<evidence type="ECO:0000313" key="3">
    <source>
        <dbReference type="Proteomes" id="UP000823775"/>
    </source>
</evidence>
<feature type="compositionally biased region" description="Basic and acidic residues" evidence="1">
    <location>
        <begin position="51"/>
        <end position="61"/>
    </location>
</feature>
<comment type="caution">
    <text evidence="2">The sequence shown here is derived from an EMBL/GenBank/DDBJ whole genome shotgun (WGS) entry which is preliminary data.</text>
</comment>
<evidence type="ECO:0000256" key="1">
    <source>
        <dbReference type="SAM" id="MobiDB-lite"/>
    </source>
</evidence>
<organism evidence="2 3">
    <name type="scientific">Datura stramonium</name>
    <name type="common">Jimsonweed</name>
    <name type="synonym">Common thornapple</name>
    <dbReference type="NCBI Taxonomy" id="4076"/>
    <lineage>
        <taxon>Eukaryota</taxon>
        <taxon>Viridiplantae</taxon>
        <taxon>Streptophyta</taxon>
        <taxon>Embryophyta</taxon>
        <taxon>Tracheophyta</taxon>
        <taxon>Spermatophyta</taxon>
        <taxon>Magnoliopsida</taxon>
        <taxon>eudicotyledons</taxon>
        <taxon>Gunneridae</taxon>
        <taxon>Pentapetalae</taxon>
        <taxon>asterids</taxon>
        <taxon>lamiids</taxon>
        <taxon>Solanales</taxon>
        <taxon>Solanaceae</taxon>
        <taxon>Solanoideae</taxon>
        <taxon>Datureae</taxon>
        <taxon>Datura</taxon>
    </lineage>
</organism>
<dbReference type="EMBL" id="JACEIK010000243">
    <property type="protein sequence ID" value="MCD7453211.1"/>
    <property type="molecule type" value="Genomic_DNA"/>
</dbReference>
<accession>A0ABS8S283</accession>
<protein>
    <submittedName>
        <fullName evidence="2">Uncharacterized protein</fullName>
    </submittedName>
</protein>